<evidence type="ECO:0000313" key="1">
    <source>
        <dbReference type="EnsemblPlants" id="AVESA.00010b.r2.6AG1032480.2.CDS"/>
    </source>
</evidence>
<evidence type="ECO:0000313" key="2">
    <source>
        <dbReference type="Proteomes" id="UP001732700"/>
    </source>
</evidence>
<dbReference type="EnsemblPlants" id="AVESA.00010b.r2.6AG1032480.2">
    <property type="protein sequence ID" value="AVESA.00010b.r2.6AG1032480.2.CDS"/>
    <property type="gene ID" value="AVESA.00010b.r2.6AG1032480"/>
</dbReference>
<organism evidence="1 2">
    <name type="scientific">Avena sativa</name>
    <name type="common">Oat</name>
    <dbReference type="NCBI Taxonomy" id="4498"/>
    <lineage>
        <taxon>Eukaryota</taxon>
        <taxon>Viridiplantae</taxon>
        <taxon>Streptophyta</taxon>
        <taxon>Embryophyta</taxon>
        <taxon>Tracheophyta</taxon>
        <taxon>Spermatophyta</taxon>
        <taxon>Magnoliopsida</taxon>
        <taxon>Liliopsida</taxon>
        <taxon>Poales</taxon>
        <taxon>Poaceae</taxon>
        <taxon>BOP clade</taxon>
        <taxon>Pooideae</taxon>
        <taxon>Poodae</taxon>
        <taxon>Poeae</taxon>
        <taxon>Poeae Chloroplast Group 1 (Aveneae type)</taxon>
        <taxon>Aveninae</taxon>
        <taxon>Avena</taxon>
    </lineage>
</organism>
<sequence>MEQRPSAKLVPNTKHPPPYCAWSEHSSRSGHLALQLYGHSHRSRHLRALAVSAHGARSLQAISGKNISHGHDAKLRFLQNFNLFFLDPHLVISPISSPYICILRRCNSIRADKFFELEMSVGERDLDQYGVVNHAIYCVYMEKAREKMITDLGISTASIACTGNAMALSELNLKYFTPLRSGDRFAVRVRVVQIKGARILVEHFIETLPDRELVLEATATAVCLNKDYRPTRVFPEMSSKLQQFFSLSQDV</sequence>
<proteinExistence type="predicted"/>
<protein>
    <submittedName>
        <fullName evidence="1">Uncharacterized protein</fullName>
    </submittedName>
</protein>
<accession>A0ACD5YSR0</accession>
<reference evidence="1" key="1">
    <citation type="submission" date="2021-05" db="EMBL/GenBank/DDBJ databases">
        <authorList>
            <person name="Scholz U."/>
            <person name="Mascher M."/>
            <person name="Fiebig A."/>
        </authorList>
    </citation>
    <scope>NUCLEOTIDE SEQUENCE [LARGE SCALE GENOMIC DNA]</scope>
</reference>
<keyword evidence="2" id="KW-1185">Reference proteome</keyword>
<name>A0ACD5YSR0_AVESA</name>
<dbReference type="Proteomes" id="UP001732700">
    <property type="component" value="Chromosome 6A"/>
</dbReference>
<reference evidence="1" key="2">
    <citation type="submission" date="2025-09" db="UniProtKB">
        <authorList>
            <consortium name="EnsemblPlants"/>
        </authorList>
    </citation>
    <scope>IDENTIFICATION</scope>
</reference>